<protein>
    <submittedName>
        <fullName evidence="1">Uncharacterized protein</fullName>
    </submittedName>
</protein>
<reference evidence="2 3" key="2">
    <citation type="submission" date="2024-07" db="EMBL/GenBank/DDBJ databases">
        <authorList>
            <person name="Akdeniz Z."/>
        </authorList>
    </citation>
    <scope>NUCLEOTIDE SEQUENCE [LARGE SCALE GENOMIC DNA]</scope>
</reference>
<dbReference type="AlphaFoldDB" id="A0AA86UW35"/>
<name>A0AA86UW35_9EUKA</name>
<accession>A0AA86UW35</accession>
<comment type="caution">
    <text evidence="1">The sequence shown here is derived from an EMBL/GenBank/DDBJ whole genome shotgun (WGS) entry which is preliminary data.</text>
</comment>
<dbReference type="Proteomes" id="UP001642409">
    <property type="component" value="Unassembled WGS sequence"/>
</dbReference>
<evidence type="ECO:0000313" key="2">
    <source>
        <dbReference type="EMBL" id="CAL6025180.1"/>
    </source>
</evidence>
<dbReference type="EMBL" id="CATOUU010001010">
    <property type="protein sequence ID" value="CAI9967046.1"/>
    <property type="molecule type" value="Genomic_DNA"/>
</dbReference>
<evidence type="ECO:0000313" key="1">
    <source>
        <dbReference type="EMBL" id="CAI9967046.1"/>
    </source>
</evidence>
<gene>
    <name evidence="2" type="ORF">HINF_LOCUS30018</name>
    <name evidence="1" type="ORF">HINF_LOCUS54691</name>
</gene>
<proteinExistence type="predicted"/>
<organism evidence="1">
    <name type="scientific">Hexamita inflata</name>
    <dbReference type="NCBI Taxonomy" id="28002"/>
    <lineage>
        <taxon>Eukaryota</taxon>
        <taxon>Metamonada</taxon>
        <taxon>Diplomonadida</taxon>
        <taxon>Hexamitidae</taxon>
        <taxon>Hexamitinae</taxon>
        <taxon>Hexamita</taxon>
    </lineage>
</organism>
<sequence length="379" mass="43261">MNIICVTLQLNCFTSNSSVVLSAQTRHAIFTAQVLRDNSEDMRICQQLDDSVYSAKLIFGNHVYEYPTQLTYSSQKDLQINFPCLDANNCNEAFLAMTVEFQLSFSSSNTLVEDSVSDMKIDRYNRIDCIVQPLISADKDSSNIKILGVDNGCHVPFDQTKSATLTLIAHPDFKLVKEIQLTGINSVSELIQHLDFNCATDFVKTPQRTCYRLITYFLTEINSYAYLTIALPGLIPSNTSVYSRWSAYSILTEISTISSSFVEKFDCFQYQEAIIFPDMIRLNMPINDSKVRLEQVTSSAISTMLSIRFNSRRIQTFSKVRPFLSFLKILWLIFQKARNGSLAHLKQIHQLVNKDLSKQKRLSKELRSLCDLFTRTGWL</sequence>
<evidence type="ECO:0000313" key="3">
    <source>
        <dbReference type="Proteomes" id="UP001642409"/>
    </source>
</evidence>
<keyword evidence="3" id="KW-1185">Reference proteome</keyword>
<dbReference type="EMBL" id="CAXDID020000097">
    <property type="protein sequence ID" value="CAL6025180.1"/>
    <property type="molecule type" value="Genomic_DNA"/>
</dbReference>
<reference evidence="1" key="1">
    <citation type="submission" date="2023-06" db="EMBL/GenBank/DDBJ databases">
        <authorList>
            <person name="Kurt Z."/>
        </authorList>
    </citation>
    <scope>NUCLEOTIDE SEQUENCE</scope>
</reference>